<evidence type="ECO:0000256" key="2">
    <source>
        <dbReference type="ARBA" id="ARBA00022771"/>
    </source>
</evidence>
<dbReference type="SMART" id="SM00336">
    <property type="entry name" value="BBOX"/>
    <property type="match status" value="1"/>
</dbReference>
<feature type="domain" description="B box-type" evidence="6">
    <location>
        <begin position="127"/>
        <end position="168"/>
    </location>
</feature>
<dbReference type="Proteomes" id="UP000299084">
    <property type="component" value="Unassembled WGS sequence"/>
</dbReference>
<evidence type="ECO:0000313" key="9">
    <source>
        <dbReference type="Proteomes" id="UP000299084"/>
    </source>
</evidence>
<dbReference type="InterPro" id="IPR001841">
    <property type="entry name" value="Znf_RING"/>
</dbReference>
<accession>A0A5N4CR60</accession>
<gene>
    <name evidence="8" type="ORF">Cadr_000022162</name>
</gene>
<evidence type="ECO:0000259" key="6">
    <source>
        <dbReference type="PROSITE" id="PS50119"/>
    </source>
</evidence>
<dbReference type="InterPro" id="IPR043136">
    <property type="entry name" value="B30.2/SPRY_sf"/>
</dbReference>
<dbReference type="SUPFAM" id="SSF57845">
    <property type="entry name" value="B-box zinc-binding domain"/>
    <property type="match status" value="1"/>
</dbReference>
<dbReference type="PRINTS" id="PR01407">
    <property type="entry name" value="BUTYPHLNCDUF"/>
</dbReference>
<organism evidence="8 9">
    <name type="scientific">Camelus dromedarius</name>
    <name type="common">Dromedary</name>
    <name type="synonym">Arabian camel</name>
    <dbReference type="NCBI Taxonomy" id="9838"/>
    <lineage>
        <taxon>Eukaryota</taxon>
        <taxon>Metazoa</taxon>
        <taxon>Chordata</taxon>
        <taxon>Craniata</taxon>
        <taxon>Vertebrata</taxon>
        <taxon>Euteleostomi</taxon>
        <taxon>Mammalia</taxon>
        <taxon>Eutheria</taxon>
        <taxon>Laurasiatheria</taxon>
        <taxon>Artiodactyla</taxon>
        <taxon>Tylopoda</taxon>
        <taxon>Camelidae</taxon>
        <taxon>Camelus</taxon>
    </lineage>
</organism>
<protein>
    <submittedName>
        <fullName evidence="8">Tripartite motif-containing protein 26</fullName>
    </submittedName>
</protein>
<keyword evidence="1" id="KW-0479">Metal-binding</keyword>
<dbReference type="InterPro" id="IPR050143">
    <property type="entry name" value="TRIM/RBCC"/>
</dbReference>
<keyword evidence="3" id="KW-0862">Zinc</keyword>
<dbReference type="SMART" id="SM00184">
    <property type="entry name" value="RING"/>
    <property type="match status" value="1"/>
</dbReference>
<dbReference type="Pfam" id="PF15227">
    <property type="entry name" value="zf-C3HC4_4"/>
    <property type="match status" value="1"/>
</dbReference>
<keyword evidence="9" id="KW-1185">Reference proteome</keyword>
<dbReference type="AlphaFoldDB" id="A0A5N4CR60"/>
<dbReference type="InterPro" id="IPR003879">
    <property type="entry name" value="Butyrophylin_SPRY"/>
</dbReference>
<sequence length="572" mass="66160">MKLRMAAKNEIKSFCALRRNILQGLSMATMAATSPLRNLEDEVLCSICLDYLRDPVTIDCGHVFCYHCIIKVCESARQPLYCSLCKTAFKKENIRHVWQMASLVENIWRMKVDEERQPREERPSEQRAEKLCGQHLEKLHYYCKDDQQILCVMCRESREHRHHAAVLLEKAAQPYRGKILNHLKILKGDRDRIQNFQSTGEDEIQALLAKFQSHKQDIASVFEQGHQFLREREQYLLEWLEGMEQELTEGKNSHVTRGSEEVVRLGTLISELEKKAQQPALELLQDPSDIISRYPRKKFWIEKPISPAIKKRTEEFSDKLLSLEKGLRGFHGKLIRDLEYKTMRIILNSQTANGYLSVSPNGKSMIFTGLWMNKHQHGQRFDPEPGVLGSKGFTWGKVYWEVKVDRIWWGAEEEEEAVKYRGGTRGVFGSSYLGGFIGITDGYSSPGYRDESEELEEEWSQENGIWPKFCLVGVARESVVRRGFLNFTPEEGFWTLQLSSAGVYICTSPEPLQILSYCPRQIGVALDYDGGKVTFTNARTEEFIYEFSSSFTGRIFPFLWLNCMRSRLTLRP</sequence>
<dbReference type="Pfam" id="PF00643">
    <property type="entry name" value="zf-B_box"/>
    <property type="match status" value="1"/>
</dbReference>
<dbReference type="Pfam" id="PF00622">
    <property type="entry name" value="SPRY"/>
    <property type="match status" value="1"/>
</dbReference>
<dbReference type="SUPFAM" id="SSF57850">
    <property type="entry name" value="RING/U-box"/>
    <property type="match status" value="1"/>
</dbReference>
<dbReference type="PROSITE" id="PS50119">
    <property type="entry name" value="ZF_BBOX"/>
    <property type="match status" value="1"/>
</dbReference>
<dbReference type="PROSITE" id="PS00518">
    <property type="entry name" value="ZF_RING_1"/>
    <property type="match status" value="1"/>
</dbReference>
<evidence type="ECO:0000256" key="1">
    <source>
        <dbReference type="ARBA" id="ARBA00022723"/>
    </source>
</evidence>
<evidence type="ECO:0000259" key="7">
    <source>
        <dbReference type="PROSITE" id="PS50188"/>
    </source>
</evidence>
<evidence type="ECO:0000313" key="8">
    <source>
        <dbReference type="EMBL" id="KAB1261327.1"/>
    </source>
</evidence>
<dbReference type="SMART" id="SM00449">
    <property type="entry name" value="SPRY"/>
    <property type="match status" value="1"/>
</dbReference>
<dbReference type="PANTHER" id="PTHR24103">
    <property type="entry name" value="E3 UBIQUITIN-PROTEIN LIGASE TRIM"/>
    <property type="match status" value="1"/>
</dbReference>
<dbReference type="PROSITE" id="PS50188">
    <property type="entry name" value="B302_SPRY"/>
    <property type="match status" value="1"/>
</dbReference>
<proteinExistence type="predicted"/>
<dbReference type="Pfam" id="PF13765">
    <property type="entry name" value="PRY"/>
    <property type="match status" value="1"/>
</dbReference>
<dbReference type="Gene3D" id="2.60.120.920">
    <property type="match status" value="2"/>
</dbReference>
<dbReference type="InterPro" id="IPR006574">
    <property type="entry name" value="PRY"/>
</dbReference>
<reference evidence="8 9" key="1">
    <citation type="journal article" date="2019" name="Mol. Ecol. Resour.">
        <title>Improving Illumina assemblies with Hi-C and long reads: an example with the North African dromedary.</title>
        <authorList>
            <person name="Elbers J.P."/>
            <person name="Rogers M.F."/>
            <person name="Perelman P.L."/>
            <person name="Proskuryakova A.A."/>
            <person name="Serdyukova N.A."/>
            <person name="Johnson W.E."/>
            <person name="Horin P."/>
            <person name="Corander J."/>
            <person name="Murphy D."/>
            <person name="Burger P.A."/>
        </authorList>
    </citation>
    <scope>NUCLEOTIDE SEQUENCE [LARGE SCALE GENOMIC DNA]</scope>
    <source>
        <strain evidence="8">Drom800</strain>
        <tissue evidence="8">Blood</tissue>
    </source>
</reference>
<evidence type="ECO:0000256" key="3">
    <source>
        <dbReference type="ARBA" id="ARBA00022833"/>
    </source>
</evidence>
<dbReference type="Gene3D" id="3.30.40.10">
    <property type="entry name" value="Zinc/RING finger domain, C3HC4 (zinc finger)"/>
    <property type="match status" value="1"/>
</dbReference>
<evidence type="ECO:0000259" key="5">
    <source>
        <dbReference type="PROSITE" id="PS50089"/>
    </source>
</evidence>
<dbReference type="InterPro" id="IPR001870">
    <property type="entry name" value="B30.2/SPRY"/>
</dbReference>
<dbReference type="Gene3D" id="3.30.160.60">
    <property type="entry name" value="Classic Zinc Finger"/>
    <property type="match status" value="1"/>
</dbReference>
<dbReference type="InterPro" id="IPR000315">
    <property type="entry name" value="Znf_B-box"/>
</dbReference>
<dbReference type="PROSITE" id="PS50089">
    <property type="entry name" value="ZF_RING_2"/>
    <property type="match status" value="1"/>
</dbReference>
<name>A0A5N4CR60_CAMDR</name>
<dbReference type="SUPFAM" id="SSF49899">
    <property type="entry name" value="Concanavalin A-like lectins/glucanases"/>
    <property type="match status" value="2"/>
</dbReference>
<dbReference type="InterPro" id="IPR013320">
    <property type="entry name" value="ConA-like_dom_sf"/>
</dbReference>
<dbReference type="EMBL" id="JWIN03000020">
    <property type="protein sequence ID" value="KAB1261327.1"/>
    <property type="molecule type" value="Genomic_DNA"/>
</dbReference>
<dbReference type="SMART" id="SM00589">
    <property type="entry name" value="PRY"/>
    <property type="match status" value="1"/>
</dbReference>
<dbReference type="InterPro" id="IPR013083">
    <property type="entry name" value="Znf_RING/FYVE/PHD"/>
</dbReference>
<dbReference type="InterPro" id="IPR003877">
    <property type="entry name" value="SPRY_dom"/>
</dbReference>
<dbReference type="InterPro" id="IPR017907">
    <property type="entry name" value="Znf_RING_CS"/>
</dbReference>
<feature type="domain" description="RING-type" evidence="5">
    <location>
        <begin position="45"/>
        <end position="86"/>
    </location>
</feature>
<comment type="caution">
    <text evidence="8">The sequence shown here is derived from an EMBL/GenBank/DDBJ whole genome shotgun (WGS) entry which is preliminary data.</text>
</comment>
<evidence type="ECO:0000256" key="4">
    <source>
        <dbReference type="PROSITE-ProRule" id="PRU00024"/>
    </source>
</evidence>
<keyword evidence="2 4" id="KW-0863">Zinc-finger</keyword>
<dbReference type="GO" id="GO:0008270">
    <property type="term" value="F:zinc ion binding"/>
    <property type="evidence" value="ECO:0007669"/>
    <property type="project" value="UniProtKB-KW"/>
</dbReference>
<feature type="domain" description="B30.2/SPRY" evidence="7">
    <location>
        <begin position="325"/>
        <end position="572"/>
    </location>
</feature>